<protein>
    <submittedName>
        <fullName evidence="2">Uncharacterized protein</fullName>
    </submittedName>
</protein>
<proteinExistence type="predicted"/>
<name>A0A4D6NC60_VIGUN</name>
<keyword evidence="4" id="KW-1185">Reference proteome</keyword>
<feature type="region of interest" description="Disordered" evidence="1">
    <location>
        <begin position="82"/>
        <end position="109"/>
    </location>
</feature>
<evidence type="ECO:0000313" key="2">
    <source>
        <dbReference type="EMBL" id="QCE11460.1"/>
    </source>
</evidence>
<sequence length="109" mass="11883">MRETATRADILAQASLFRLGKNSRNSPWFCLSSSPRRPSMVLSDARLAQARMARLGESSRRPVVLSLGTLVQGRGFNFGRTVTSPRRGSLAQARAHRGPCCRARSGDPA</sequence>
<accession>A0A4D6NC60</accession>
<evidence type="ECO:0000313" key="4">
    <source>
        <dbReference type="Proteomes" id="UP000501690"/>
    </source>
</evidence>
<dbReference type="EMBL" id="CP039354">
    <property type="protein sequence ID" value="QCE11461.1"/>
    <property type="molecule type" value="Genomic_DNA"/>
</dbReference>
<gene>
    <name evidence="2" type="ORF">DEO72_LG10g2693</name>
    <name evidence="3" type="ORF">DEO72_LG10g2694</name>
</gene>
<dbReference type="EMBL" id="CP039354">
    <property type="protein sequence ID" value="QCE11460.1"/>
    <property type="molecule type" value="Genomic_DNA"/>
</dbReference>
<reference evidence="2 4" key="1">
    <citation type="submission" date="2019-04" db="EMBL/GenBank/DDBJ databases">
        <title>An improved genome assembly and genetic linkage map for asparagus bean, Vigna unguiculata ssp. sesquipedialis.</title>
        <authorList>
            <person name="Xia Q."/>
            <person name="Zhang R."/>
            <person name="Dong Y."/>
        </authorList>
    </citation>
    <scope>NUCLEOTIDE SEQUENCE [LARGE SCALE GENOMIC DNA]</scope>
    <source>
        <tissue evidence="2">Leaf</tissue>
    </source>
</reference>
<organism evidence="2 4">
    <name type="scientific">Vigna unguiculata</name>
    <name type="common">Cowpea</name>
    <dbReference type="NCBI Taxonomy" id="3917"/>
    <lineage>
        <taxon>Eukaryota</taxon>
        <taxon>Viridiplantae</taxon>
        <taxon>Streptophyta</taxon>
        <taxon>Embryophyta</taxon>
        <taxon>Tracheophyta</taxon>
        <taxon>Spermatophyta</taxon>
        <taxon>Magnoliopsida</taxon>
        <taxon>eudicotyledons</taxon>
        <taxon>Gunneridae</taxon>
        <taxon>Pentapetalae</taxon>
        <taxon>rosids</taxon>
        <taxon>fabids</taxon>
        <taxon>Fabales</taxon>
        <taxon>Fabaceae</taxon>
        <taxon>Papilionoideae</taxon>
        <taxon>50 kb inversion clade</taxon>
        <taxon>NPAAA clade</taxon>
        <taxon>indigoferoid/millettioid clade</taxon>
        <taxon>Phaseoleae</taxon>
        <taxon>Vigna</taxon>
    </lineage>
</organism>
<dbReference type="Proteomes" id="UP000501690">
    <property type="component" value="Linkage Group LG10"/>
</dbReference>
<evidence type="ECO:0000313" key="3">
    <source>
        <dbReference type="EMBL" id="QCE11461.1"/>
    </source>
</evidence>
<evidence type="ECO:0000256" key="1">
    <source>
        <dbReference type="SAM" id="MobiDB-lite"/>
    </source>
</evidence>
<dbReference type="AlphaFoldDB" id="A0A4D6NC60"/>